<proteinExistence type="predicted"/>
<reference evidence="2" key="3">
    <citation type="submission" date="2020-02" db="EMBL/GenBank/DDBJ databases">
        <authorList>
            <person name="Sarangi A.N."/>
            <person name="Ghosh S."/>
            <person name="Mukherjee M."/>
            <person name="Tripathy S."/>
        </authorList>
    </citation>
    <scope>NUCLEOTIDE SEQUENCE</scope>
    <source>
        <strain evidence="2">BDU141951</strain>
    </source>
</reference>
<organism evidence="2">
    <name type="scientific">Lyngbya confervoides BDU141951</name>
    <dbReference type="NCBI Taxonomy" id="1574623"/>
    <lineage>
        <taxon>Bacteria</taxon>
        <taxon>Bacillati</taxon>
        <taxon>Cyanobacteriota</taxon>
        <taxon>Cyanophyceae</taxon>
        <taxon>Oscillatoriophycideae</taxon>
        <taxon>Oscillatoriales</taxon>
        <taxon>Microcoleaceae</taxon>
        <taxon>Lyngbya</taxon>
    </lineage>
</organism>
<dbReference type="InterPro" id="IPR012296">
    <property type="entry name" value="Nuclease_put_TT1808"/>
</dbReference>
<evidence type="ECO:0000313" key="2">
    <source>
        <dbReference type="EMBL" id="NEV65706.1"/>
    </source>
</evidence>
<dbReference type="InterPro" id="IPR011335">
    <property type="entry name" value="Restrct_endonuc-II-like"/>
</dbReference>
<feature type="domain" description="Putative restriction endonuclease" evidence="1">
    <location>
        <begin position="46"/>
        <end position="171"/>
    </location>
</feature>
<dbReference type="SUPFAM" id="SSF52980">
    <property type="entry name" value="Restriction endonuclease-like"/>
    <property type="match status" value="1"/>
</dbReference>
<gene>
    <name evidence="2" type="ORF">QQ91_001070</name>
</gene>
<dbReference type="PANTHER" id="PTHR33352:SF3">
    <property type="entry name" value="SLR1612 PROTEIN"/>
    <property type="match status" value="1"/>
</dbReference>
<name>A0A0C1YNS6_9CYAN</name>
<dbReference type="AlphaFoldDB" id="A0A0C1YNS6"/>
<comment type="caution">
    <text evidence="2">The sequence shown here is derived from an EMBL/GenBank/DDBJ whole genome shotgun (WGS) entry which is preliminary data.</text>
</comment>
<dbReference type="PANTHER" id="PTHR33352">
    <property type="entry name" value="SLR1095 PROTEIN"/>
    <property type="match status" value="1"/>
</dbReference>
<protein>
    <submittedName>
        <fullName evidence="2">Uma2 family endonuclease</fullName>
    </submittedName>
</protein>
<keyword evidence="2" id="KW-0540">Nuclease</keyword>
<dbReference type="Pfam" id="PF05685">
    <property type="entry name" value="Uma2"/>
    <property type="match status" value="1"/>
</dbReference>
<dbReference type="GO" id="GO:0004519">
    <property type="term" value="F:endonuclease activity"/>
    <property type="evidence" value="ECO:0007669"/>
    <property type="project" value="UniProtKB-KW"/>
</dbReference>
<reference evidence="2" key="1">
    <citation type="submission" date="2014-11" db="EMBL/GenBank/DDBJ databases">
        <authorList>
            <person name="Malar M.C."/>
            <person name="Sen D."/>
            <person name="Tripathy S."/>
        </authorList>
    </citation>
    <scope>NUCLEOTIDE SEQUENCE</scope>
    <source>
        <strain evidence="2">BDU141951</strain>
    </source>
</reference>
<reference evidence="2" key="2">
    <citation type="journal article" date="2015" name="Genome Announc.">
        <title>Draft Genome Sequence of Filamentous Marine Cyanobacterium Lyngbya confervoides Strain BDU141951.</title>
        <authorList>
            <person name="Chandrababunaidu M.M."/>
            <person name="Sen D."/>
            <person name="Tripathy S."/>
        </authorList>
    </citation>
    <scope>NUCLEOTIDE SEQUENCE</scope>
    <source>
        <strain evidence="2">BDU141951</strain>
    </source>
</reference>
<keyword evidence="2" id="KW-0255">Endonuclease</keyword>
<dbReference type="InterPro" id="IPR008538">
    <property type="entry name" value="Uma2"/>
</dbReference>
<dbReference type="Gene3D" id="3.90.1570.10">
    <property type="entry name" value="tt1808, chain A"/>
    <property type="match status" value="1"/>
</dbReference>
<dbReference type="CDD" id="cd06260">
    <property type="entry name" value="DUF820-like"/>
    <property type="match status" value="1"/>
</dbReference>
<evidence type="ECO:0000259" key="1">
    <source>
        <dbReference type="Pfam" id="PF05685"/>
    </source>
</evidence>
<keyword evidence="2" id="KW-0378">Hydrolase</keyword>
<dbReference type="EMBL" id="JTHE02000002">
    <property type="protein sequence ID" value="NEV65706.1"/>
    <property type="molecule type" value="Genomic_DNA"/>
</dbReference>
<accession>A0A0C1YNS6</accession>
<sequence>MVESDRYRTLPTSDELPDSDGLPVDNEEQNLLPNYLLFLLQFIWPERYDWYFAVDMGIYHLTGVNPRVPVVPDGFLSLGIPRRKPGRRFRKSYVTWEEDGIAPILLLEVVSQTPGGEYDNKRAIYQNLGVLYYVIYNPEYWQRDRHQPFEVYKLIEGEYRLQLGEPYWMPEVGLGLGRFQGELAGIEQELLSWFDQQGQRYLSATEQASQAQQQALQAQQQALQAEAAVQTERQARLSAVQRLQQMGLSAEQIAAALGLSIEVVTQHLE</sequence>